<gene>
    <name evidence="11" type="ORF">ACFSKQ_05175</name>
</gene>
<evidence type="ECO:0000256" key="2">
    <source>
        <dbReference type="ARBA" id="ARBA00010072"/>
    </source>
</evidence>
<dbReference type="NCBIfam" id="TIGR01726">
    <property type="entry name" value="HEQRo_perm_3TM"/>
    <property type="match status" value="1"/>
</dbReference>
<evidence type="ECO:0000256" key="5">
    <source>
        <dbReference type="ARBA" id="ARBA00022692"/>
    </source>
</evidence>
<keyword evidence="8 9" id="KW-0472">Membrane</keyword>
<evidence type="ECO:0000256" key="1">
    <source>
        <dbReference type="ARBA" id="ARBA00004429"/>
    </source>
</evidence>
<feature type="transmembrane region" description="Helical" evidence="9">
    <location>
        <begin position="59"/>
        <end position="84"/>
    </location>
</feature>
<evidence type="ECO:0000256" key="3">
    <source>
        <dbReference type="ARBA" id="ARBA00022448"/>
    </source>
</evidence>
<evidence type="ECO:0000256" key="4">
    <source>
        <dbReference type="ARBA" id="ARBA00022475"/>
    </source>
</evidence>
<dbReference type="PANTHER" id="PTHR30614:SF0">
    <property type="entry name" value="L-CYSTINE TRANSPORT SYSTEM PERMEASE PROTEIN TCYL"/>
    <property type="match status" value="1"/>
</dbReference>
<comment type="similarity">
    <text evidence="2">Belongs to the binding-protein-dependent transport system permease family. HisMQ subfamily.</text>
</comment>
<dbReference type="Proteomes" id="UP001597371">
    <property type="component" value="Unassembled WGS sequence"/>
</dbReference>
<keyword evidence="3 9" id="KW-0813">Transport</keyword>
<comment type="caution">
    <text evidence="11">The sequence shown here is derived from an EMBL/GenBank/DDBJ whole genome shotgun (WGS) entry which is preliminary data.</text>
</comment>
<evidence type="ECO:0000256" key="7">
    <source>
        <dbReference type="ARBA" id="ARBA00022989"/>
    </source>
</evidence>
<keyword evidence="4" id="KW-1003">Cell membrane</keyword>
<keyword evidence="5 9" id="KW-0812">Transmembrane</keyword>
<feature type="transmembrane region" description="Helical" evidence="9">
    <location>
        <begin position="27"/>
        <end position="47"/>
    </location>
</feature>
<dbReference type="CDD" id="cd06261">
    <property type="entry name" value="TM_PBP2"/>
    <property type="match status" value="1"/>
</dbReference>
<dbReference type="InterPro" id="IPR035906">
    <property type="entry name" value="MetI-like_sf"/>
</dbReference>
<name>A0ABW5CHV1_9HYPH</name>
<keyword evidence="12" id="KW-1185">Reference proteome</keyword>
<dbReference type="Gene3D" id="1.10.3720.10">
    <property type="entry name" value="MetI-like"/>
    <property type="match status" value="1"/>
</dbReference>
<dbReference type="RefSeq" id="WP_209739700.1">
    <property type="nucleotide sequence ID" value="NZ_CP072611.1"/>
</dbReference>
<evidence type="ECO:0000313" key="11">
    <source>
        <dbReference type="EMBL" id="MFD2236855.1"/>
    </source>
</evidence>
<sequence length="223" mass="23458">MEPFLATFFNPVTIAAYTPAVLEGMKVTLMLALAVTLAGTLLGLALAMLRTYRMRAVNLLIVGFADIGRALPPLVVILLFYFGLPGVGIRLSGPMVVFLVLALTLAAFAEEAFWAGFTSITRGQWEAGMATGLSFSGTLLHIALPQAVRLAVPPLVNRILAISKMTALGSVVGVQEILGAASAAQSLSGSATPLTMAAVAYLAVFLPVAVLARVVERRFAWKN</sequence>
<dbReference type="SUPFAM" id="SSF161098">
    <property type="entry name" value="MetI-like"/>
    <property type="match status" value="1"/>
</dbReference>
<reference evidence="12" key="1">
    <citation type="journal article" date="2019" name="Int. J. Syst. Evol. Microbiol.">
        <title>The Global Catalogue of Microorganisms (GCM) 10K type strain sequencing project: providing services to taxonomists for standard genome sequencing and annotation.</title>
        <authorList>
            <consortium name="The Broad Institute Genomics Platform"/>
            <consortium name="The Broad Institute Genome Sequencing Center for Infectious Disease"/>
            <person name="Wu L."/>
            <person name="Ma J."/>
        </authorList>
    </citation>
    <scope>NUCLEOTIDE SEQUENCE [LARGE SCALE GENOMIC DNA]</scope>
    <source>
        <strain evidence="12">ZS-35-S2</strain>
    </source>
</reference>
<keyword evidence="7 9" id="KW-1133">Transmembrane helix</keyword>
<feature type="domain" description="ABC transmembrane type-1" evidence="10">
    <location>
        <begin position="25"/>
        <end position="212"/>
    </location>
</feature>
<accession>A0ABW5CHV1</accession>
<dbReference type="PROSITE" id="PS50928">
    <property type="entry name" value="ABC_TM1"/>
    <property type="match status" value="1"/>
</dbReference>
<dbReference type="InterPro" id="IPR000515">
    <property type="entry name" value="MetI-like"/>
</dbReference>
<feature type="transmembrane region" description="Helical" evidence="9">
    <location>
        <begin position="129"/>
        <end position="148"/>
    </location>
</feature>
<dbReference type="InterPro" id="IPR010065">
    <property type="entry name" value="AA_ABC_transptr_permease_3TM"/>
</dbReference>
<feature type="transmembrane region" description="Helical" evidence="9">
    <location>
        <begin position="96"/>
        <end position="117"/>
    </location>
</feature>
<comment type="subcellular location">
    <subcellularLocation>
        <location evidence="1">Cell inner membrane</location>
        <topology evidence="1">Multi-pass membrane protein</topology>
    </subcellularLocation>
    <subcellularLocation>
        <location evidence="9">Cell membrane</location>
        <topology evidence="9">Multi-pass membrane protein</topology>
    </subcellularLocation>
</comment>
<evidence type="ECO:0000256" key="6">
    <source>
        <dbReference type="ARBA" id="ARBA00022970"/>
    </source>
</evidence>
<keyword evidence="6" id="KW-0029">Amino-acid transport</keyword>
<protein>
    <submittedName>
        <fullName evidence="11">Amino acid ABC transporter permease</fullName>
    </submittedName>
</protein>
<evidence type="ECO:0000256" key="9">
    <source>
        <dbReference type="RuleBase" id="RU363032"/>
    </source>
</evidence>
<dbReference type="PANTHER" id="PTHR30614">
    <property type="entry name" value="MEMBRANE COMPONENT OF AMINO ACID ABC TRANSPORTER"/>
    <property type="match status" value="1"/>
</dbReference>
<evidence type="ECO:0000256" key="8">
    <source>
        <dbReference type="ARBA" id="ARBA00023136"/>
    </source>
</evidence>
<feature type="transmembrane region" description="Helical" evidence="9">
    <location>
        <begin position="194"/>
        <end position="215"/>
    </location>
</feature>
<dbReference type="EMBL" id="JBHUIJ010000005">
    <property type="protein sequence ID" value="MFD2236855.1"/>
    <property type="molecule type" value="Genomic_DNA"/>
</dbReference>
<organism evidence="11 12">
    <name type="scientific">Aureimonas populi</name>
    <dbReference type="NCBI Taxonomy" id="1701758"/>
    <lineage>
        <taxon>Bacteria</taxon>
        <taxon>Pseudomonadati</taxon>
        <taxon>Pseudomonadota</taxon>
        <taxon>Alphaproteobacteria</taxon>
        <taxon>Hyphomicrobiales</taxon>
        <taxon>Aurantimonadaceae</taxon>
        <taxon>Aureimonas</taxon>
    </lineage>
</organism>
<dbReference type="Pfam" id="PF00528">
    <property type="entry name" value="BPD_transp_1"/>
    <property type="match status" value="1"/>
</dbReference>
<evidence type="ECO:0000259" key="10">
    <source>
        <dbReference type="PROSITE" id="PS50928"/>
    </source>
</evidence>
<dbReference type="InterPro" id="IPR043429">
    <property type="entry name" value="ArtM/GltK/GlnP/TcyL/YhdX-like"/>
</dbReference>
<proteinExistence type="inferred from homology"/>
<evidence type="ECO:0000313" key="12">
    <source>
        <dbReference type="Proteomes" id="UP001597371"/>
    </source>
</evidence>